<dbReference type="EMBL" id="LJRI01001390">
    <property type="protein sequence ID" value="KPY63171.1"/>
    <property type="molecule type" value="Genomic_DNA"/>
</dbReference>
<comment type="caution">
    <text evidence="1">The sequence shown here is derived from an EMBL/GenBank/DDBJ whole genome shotgun (WGS) entry which is preliminary data.</text>
</comment>
<accession>A0A0Q0AHJ7</accession>
<evidence type="ECO:0000313" key="1">
    <source>
        <dbReference type="EMBL" id="KPY63171.1"/>
    </source>
</evidence>
<organism evidence="1 2">
    <name type="scientific">Pseudomonas syringae pv. spinaceae</name>
    <dbReference type="NCBI Taxonomy" id="264459"/>
    <lineage>
        <taxon>Bacteria</taxon>
        <taxon>Pseudomonadati</taxon>
        <taxon>Pseudomonadota</taxon>
        <taxon>Gammaproteobacteria</taxon>
        <taxon>Pseudomonadales</taxon>
        <taxon>Pseudomonadaceae</taxon>
        <taxon>Pseudomonas</taxon>
        <taxon>Pseudomonas syringae</taxon>
    </lineage>
</organism>
<protein>
    <submittedName>
        <fullName evidence="1">Uncharacterized protein</fullName>
    </submittedName>
</protein>
<proteinExistence type="predicted"/>
<reference evidence="1 2" key="1">
    <citation type="submission" date="2015-09" db="EMBL/GenBank/DDBJ databases">
        <title>Genome announcement of multiple Pseudomonas syringae strains.</title>
        <authorList>
            <person name="Thakur S."/>
            <person name="Wang P.W."/>
            <person name="Gong Y."/>
            <person name="Weir B.S."/>
            <person name="Guttman D.S."/>
        </authorList>
    </citation>
    <scope>NUCLEOTIDE SEQUENCE [LARGE SCALE GENOMIC DNA]</scope>
    <source>
        <strain evidence="1 2">ICMP16929</strain>
    </source>
</reference>
<dbReference type="Proteomes" id="UP000050384">
    <property type="component" value="Unassembled WGS sequence"/>
</dbReference>
<sequence length="78" mass="8825">MNQLGRGQAACAHALLELNTGFEINGLVFEDRSENGPIELRICLIVSTCKCKGRNRERAKQTKLEFHDVLPWLIKRSS</sequence>
<evidence type="ECO:0000313" key="2">
    <source>
        <dbReference type="Proteomes" id="UP000050384"/>
    </source>
</evidence>
<name>A0A0Q0AHJ7_PSESX</name>
<dbReference type="AlphaFoldDB" id="A0A0Q0AHJ7"/>
<gene>
    <name evidence="1" type="ORF">ALO94_02487</name>
</gene>